<comment type="cofactor">
    <cofactor evidence="1">
        <name>pyridoxal 5'-phosphate</name>
        <dbReference type="ChEBI" id="CHEBI:597326"/>
    </cofactor>
</comment>
<name>A0ABZ2HG39_9RHOB</name>
<dbReference type="EMBL" id="CP146069">
    <property type="protein sequence ID" value="WWR46073.1"/>
    <property type="molecule type" value="Genomic_DNA"/>
</dbReference>
<keyword evidence="4" id="KW-0456">Lyase</keyword>
<dbReference type="InterPro" id="IPR022644">
    <property type="entry name" value="De-COase2_N"/>
</dbReference>
<evidence type="ECO:0000256" key="7">
    <source>
        <dbReference type="ARBA" id="ARBA00049127"/>
    </source>
</evidence>
<sequence>MYTRFQWPSPVDHLRRKQPDTAILYFCPAVLQATAQVFRAGFPGLVTYAVKANPNKGVLENLSAAGLTAFDVASPAEMAAVHAVAPDALLHYNNPVRSPEEVRCAIQHGVVSYSVDELSELDKLNNVPQGTEIAVRLALPVKGAAYDFGAKFGAEPEEAAMLLRLVAERGYAPSVCFHPGTQCADPEPWGTYIRAVADVAKAAEVKLARINVGGGFASNRDGAAPDLMAIFEHIGAVTREVFGADAPQLLCEPGRAMVADAFCLATRVKATRDSGAVFLNDGLYGALAEARDMGAVARVRVVSEEGTLREGAKSPRIVFGPTCDSLDRLPERLLLPSDIAEGDYVIFGGMGAYGECLATAFNGYGPSAPVLVSQFE</sequence>
<dbReference type="Proteomes" id="UP001364156">
    <property type="component" value="Chromosome"/>
</dbReference>
<evidence type="ECO:0000259" key="8">
    <source>
        <dbReference type="Pfam" id="PF02784"/>
    </source>
</evidence>
<dbReference type="Gene3D" id="3.20.20.10">
    <property type="entry name" value="Alanine racemase"/>
    <property type="match status" value="1"/>
</dbReference>
<keyword evidence="10" id="KW-1185">Reference proteome</keyword>
<comment type="catalytic activity">
    <reaction evidence="7">
        <text>L-ornithine + H(+) = putrescine + CO2</text>
        <dbReference type="Rhea" id="RHEA:22964"/>
        <dbReference type="ChEBI" id="CHEBI:15378"/>
        <dbReference type="ChEBI" id="CHEBI:16526"/>
        <dbReference type="ChEBI" id="CHEBI:46911"/>
        <dbReference type="ChEBI" id="CHEBI:326268"/>
        <dbReference type="EC" id="4.1.1.17"/>
    </reaction>
</comment>
<proteinExistence type="inferred from homology"/>
<evidence type="ECO:0000256" key="3">
    <source>
        <dbReference type="ARBA" id="ARBA00022898"/>
    </source>
</evidence>
<comment type="similarity">
    <text evidence="2">Belongs to the Orn/Lys/Arg decarboxylase class-II family.</text>
</comment>
<evidence type="ECO:0000256" key="5">
    <source>
        <dbReference type="ARBA" id="ARBA00034115"/>
    </source>
</evidence>
<dbReference type="PRINTS" id="PR01182">
    <property type="entry name" value="ORNDCRBXLASE"/>
</dbReference>
<dbReference type="InterPro" id="IPR002433">
    <property type="entry name" value="Orn_de-COase"/>
</dbReference>
<accession>A0ABZ2HG39</accession>
<dbReference type="Gene3D" id="2.40.37.10">
    <property type="entry name" value="Lyase, Ornithine Decarboxylase, Chain A, domain 1"/>
    <property type="match status" value="1"/>
</dbReference>
<dbReference type="PANTHER" id="PTHR11482">
    <property type="entry name" value="ARGININE/DIAMINOPIMELATE/ORNITHINE DECARBOXYLASE"/>
    <property type="match status" value="1"/>
</dbReference>
<dbReference type="PANTHER" id="PTHR11482:SF6">
    <property type="entry name" value="ORNITHINE DECARBOXYLASE 1-RELATED"/>
    <property type="match status" value="1"/>
</dbReference>
<dbReference type="InterPro" id="IPR029066">
    <property type="entry name" value="PLP-binding_barrel"/>
</dbReference>
<comment type="pathway">
    <text evidence="5">Amine and polyamine biosynthesis; putrescine biosynthesis via L-ornithine pathway; putrescine from L-ornithine: step 1/1.</text>
</comment>
<dbReference type="SUPFAM" id="SSF51419">
    <property type="entry name" value="PLP-binding barrel"/>
    <property type="match status" value="1"/>
</dbReference>
<reference evidence="9 10" key="1">
    <citation type="submission" date="2023-10" db="EMBL/GenBank/DDBJ databases">
        <title>Roseovarius strain S88 nov., isolated from a marine algae.</title>
        <authorList>
            <person name="Lee M.W."/>
            <person name="Lee J.K."/>
            <person name="Kim J.M."/>
            <person name="Choi D.G."/>
            <person name="Baek J.H."/>
            <person name="Bayburt H."/>
            <person name="Jung J.J."/>
            <person name="Han D.M."/>
            <person name="Jeon C.O."/>
        </authorList>
    </citation>
    <scope>NUCLEOTIDE SEQUENCE [LARGE SCALE GENOMIC DNA]</scope>
    <source>
        <strain evidence="9 10">S88</strain>
    </source>
</reference>
<evidence type="ECO:0000256" key="6">
    <source>
        <dbReference type="ARBA" id="ARBA00034138"/>
    </source>
</evidence>
<evidence type="ECO:0000313" key="10">
    <source>
        <dbReference type="Proteomes" id="UP001364156"/>
    </source>
</evidence>
<dbReference type="EC" id="4.1.1.17" evidence="6"/>
<dbReference type="SUPFAM" id="SSF50621">
    <property type="entry name" value="Alanine racemase C-terminal domain-like"/>
    <property type="match status" value="1"/>
</dbReference>
<gene>
    <name evidence="9" type="ORF">RZ517_15050</name>
</gene>
<dbReference type="PROSITE" id="PS00878">
    <property type="entry name" value="ODR_DC_2_1"/>
    <property type="match status" value="1"/>
</dbReference>
<dbReference type="InterPro" id="IPR022653">
    <property type="entry name" value="De-COase2_pyr-phos_BS"/>
</dbReference>
<dbReference type="PRINTS" id="PR01179">
    <property type="entry name" value="ODADCRBXLASE"/>
</dbReference>
<dbReference type="CDD" id="cd00622">
    <property type="entry name" value="PLPDE_III_ODC"/>
    <property type="match status" value="1"/>
</dbReference>
<evidence type="ECO:0000256" key="1">
    <source>
        <dbReference type="ARBA" id="ARBA00001933"/>
    </source>
</evidence>
<dbReference type="Pfam" id="PF02784">
    <property type="entry name" value="Orn_Arg_deC_N"/>
    <property type="match status" value="1"/>
</dbReference>
<dbReference type="InterPro" id="IPR000183">
    <property type="entry name" value="Orn/DAP/Arg_de-COase"/>
</dbReference>
<evidence type="ECO:0000256" key="2">
    <source>
        <dbReference type="ARBA" id="ARBA00008872"/>
    </source>
</evidence>
<evidence type="ECO:0000313" key="9">
    <source>
        <dbReference type="EMBL" id="WWR46073.1"/>
    </source>
</evidence>
<feature type="domain" description="Orn/DAP/Arg decarboxylase 2 N-terminal" evidence="8">
    <location>
        <begin position="41"/>
        <end position="259"/>
    </location>
</feature>
<keyword evidence="3" id="KW-0663">Pyridoxal phosphate</keyword>
<protein>
    <recommendedName>
        <fullName evidence="6">ornithine decarboxylase</fullName>
        <ecNumber evidence="6">4.1.1.17</ecNumber>
    </recommendedName>
</protein>
<evidence type="ECO:0000256" key="4">
    <source>
        <dbReference type="ARBA" id="ARBA00023239"/>
    </source>
</evidence>
<dbReference type="RefSeq" id="WP_338548970.1">
    <property type="nucleotide sequence ID" value="NZ_CP146069.1"/>
</dbReference>
<organism evidence="9 10">
    <name type="scientific">Roseovarius phycicola</name>
    <dbReference type="NCBI Taxonomy" id="3080976"/>
    <lineage>
        <taxon>Bacteria</taxon>
        <taxon>Pseudomonadati</taxon>
        <taxon>Pseudomonadota</taxon>
        <taxon>Alphaproteobacteria</taxon>
        <taxon>Rhodobacterales</taxon>
        <taxon>Roseobacteraceae</taxon>
        <taxon>Roseovarius</taxon>
    </lineage>
</organism>
<dbReference type="InterPro" id="IPR009006">
    <property type="entry name" value="Ala_racemase/Decarboxylase_C"/>
</dbReference>